<dbReference type="Proteomes" id="UP001205740">
    <property type="component" value="Unassembled WGS sequence"/>
</dbReference>
<accession>A0ABT1H749</accession>
<dbReference type="RefSeq" id="WP_253656637.1">
    <property type="nucleotide sequence ID" value="NZ_BAAAOE010000002.1"/>
</dbReference>
<reference evidence="1 2" key="1">
    <citation type="submission" date="2022-06" db="EMBL/GenBank/DDBJ databases">
        <title>Genomic Encyclopedia of Archaeal and Bacterial Type Strains, Phase II (KMG-II): from individual species to whole genera.</title>
        <authorList>
            <person name="Goeker M."/>
        </authorList>
    </citation>
    <scope>NUCLEOTIDE SEQUENCE [LARGE SCALE GENOMIC DNA]</scope>
    <source>
        <strain evidence="1 2">DSM 45037</strain>
    </source>
</reference>
<keyword evidence="2" id="KW-1185">Reference proteome</keyword>
<comment type="caution">
    <text evidence="1">The sequence shown here is derived from an EMBL/GenBank/DDBJ whole genome shotgun (WGS) entry which is preliminary data.</text>
</comment>
<evidence type="ECO:0000313" key="2">
    <source>
        <dbReference type="Proteomes" id="UP001205740"/>
    </source>
</evidence>
<evidence type="ECO:0000313" key="1">
    <source>
        <dbReference type="EMBL" id="MCP2163067.1"/>
    </source>
</evidence>
<evidence type="ECO:0008006" key="3">
    <source>
        <dbReference type="Google" id="ProtNLM"/>
    </source>
</evidence>
<organism evidence="1 2">
    <name type="scientific">Williamsia serinedens</name>
    <dbReference type="NCBI Taxonomy" id="391736"/>
    <lineage>
        <taxon>Bacteria</taxon>
        <taxon>Bacillati</taxon>
        <taxon>Actinomycetota</taxon>
        <taxon>Actinomycetes</taxon>
        <taxon>Mycobacteriales</taxon>
        <taxon>Nocardiaceae</taxon>
        <taxon>Williamsia</taxon>
    </lineage>
</organism>
<name>A0ABT1H749_9NOCA</name>
<proteinExistence type="predicted"/>
<protein>
    <recommendedName>
        <fullName evidence="3">DUF222 domain-containing protein</fullName>
    </recommendedName>
</protein>
<dbReference type="EMBL" id="JAMTCG010000011">
    <property type="protein sequence ID" value="MCP2163067.1"/>
    <property type="molecule type" value="Genomic_DNA"/>
</dbReference>
<gene>
    <name evidence="1" type="ORF">LX12_004280</name>
</gene>
<sequence length="108" mass="11561">MSTTETAIRLRRIISDYHHAAPDYGPHFATAAEILAGILRAERTATALAHAVDAAVDEHPEPVAWLLRSAHVRLTHDIVSVGRAANDEINARTATPSTKGATRDSLCG</sequence>